<dbReference type="SUPFAM" id="SSF54001">
    <property type="entry name" value="Cysteine proteinases"/>
    <property type="match status" value="1"/>
</dbReference>
<dbReference type="STRING" id="1385369.N825_11455"/>
<comment type="caution">
    <text evidence="2">The sequence shown here is derived from an EMBL/GenBank/DDBJ whole genome shotgun (WGS) entry which is preliminary data.</text>
</comment>
<accession>W9H239</accession>
<dbReference type="EMBL" id="AVFL01000016">
    <property type="protein sequence ID" value="EWY38777.1"/>
    <property type="molecule type" value="Genomic_DNA"/>
</dbReference>
<dbReference type="PANTHER" id="PTHR33490:SF7">
    <property type="entry name" value="BLR2979 PROTEIN"/>
    <property type="match status" value="1"/>
</dbReference>
<proteinExistence type="predicted"/>
<dbReference type="InterPro" id="IPR038765">
    <property type="entry name" value="Papain-like_cys_pep_sf"/>
</dbReference>
<gene>
    <name evidence="2" type="ORF">N825_11455</name>
</gene>
<dbReference type="Pfam" id="PF01841">
    <property type="entry name" value="Transglut_core"/>
    <property type="match status" value="1"/>
</dbReference>
<organism evidence="2 3">
    <name type="scientific">Skermanella stibiiresistens SB22</name>
    <dbReference type="NCBI Taxonomy" id="1385369"/>
    <lineage>
        <taxon>Bacteria</taxon>
        <taxon>Pseudomonadati</taxon>
        <taxon>Pseudomonadota</taxon>
        <taxon>Alphaproteobacteria</taxon>
        <taxon>Rhodospirillales</taxon>
        <taxon>Azospirillaceae</taxon>
        <taxon>Skermanella</taxon>
    </lineage>
</organism>
<dbReference type="PANTHER" id="PTHR33490">
    <property type="entry name" value="BLR5614 PROTEIN-RELATED"/>
    <property type="match status" value="1"/>
</dbReference>
<keyword evidence="3" id="KW-1185">Reference proteome</keyword>
<reference evidence="2 3" key="1">
    <citation type="submission" date="2013-08" db="EMBL/GenBank/DDBJ databases">
        <title>The genome sequence of Skermanella stibiiresistens.</title>
        <authorList>
            <person name="Zhu W."/>
            <person name="Wang G."/>
        </authorList>
    </citation>
    <scope>NUCLEOTIDE SEQUENCE [LARGE SCALE GENOMIC DNA]</scope>
    <source>
        <strain evidence="2 3">SB22</strain>
    </source>
</reference>
<sequence length="293" mass="32250">MRYRTRHTTSYHYGDGVSVSQHIVHLLPREHLRQTCSSISLTIKPEPAVRNAWTDYFGNPSEYFAVQAPHRSLVIESVIELEVKPPTGLDAAASPTWEKVRDTARAPRGLEAIEANEFLFDSVMVKASADLAAYAAPSFPADRPVAEAALDLMHRIYEDFTFDSTATSVATPLAEVLAHKRGVCQDFAHLGVGCLRSLGLPGRYVSGYLRTYPPPGRERLIGADASHAWFSVWCGAEVGWVDLDPTNDKPADTDYITLAWGRDYDDVSPVRGVILGGWGHSLDVEVDVEPLSD</sequence>
<dbReference type="InterPro" id="IPR002931">
    <property type="entry name" value="Transglutaminase-like"/>
</dbReference>
<evidence type="ECO:0000259" key="1">
    <source>
        <dbReference type="SMART" id="SM00460"/>
    </source>
</evidence>
<evidence type="ECO:0000313" key="2">
    <source>
        <dbReference type="EMBL" id="EWY38777.1"/>
    </source>
</evidence>
<dbReference type="Proteomes" id="UP000019486">
    <property type="component" value="Unassembled WGS sequence"/>
</dbReference>
<evidence type="ECO:0000313" key="3">
    <source>
        <dbReference type="Proteomes" id="UP000019486"/>
    </source>
</evidence>
<dbReference type="OrthoDB" id="9804023at2"/>
<protein>
    <submittedName>
        <fullName evidence="2">Transglutaminase</fullName>
    </submittedName>
</protein>
<dbReference type="AlphaFoldDB" id="W9H239"/>
<name>W9H239_9PROT</name>
<dbReference type="Pfam" id="PF08379">
    <property type="entry name" value="Bact_transglu_N"/>
    <property type="match status" value="1"/>
</dbReference>
<dbReference type="Gene3D" id="3.10.620.30">
    <property type="match status" value="1"/>
</dbReference>
<dbReference type="InterPro" id="IPR013589">
    <property type="entry name" value="Bac_transglu_N"/>
</dbReference>
<dbReference type="SMART" id="SM00460">
    <property type="entry name" value="TGc"/>
    <property type="match status" value="1"/>
</dbReference>
<feature type="domain" description="Transglutaminase-like" evidence="1">
    <location>
        <begin position="176"/>
        <end position="247"/>
    </location>
</feature>